<dbReference type="EMBL" id="JAPFFI010000008">
    <property type="protein sequence ID" value="KAJ6384782.1"/>
    <property type="molecule type" value="Genomic_DNA"/>
</dbReference>
<evidence type="ECO:0000313" key="2">
    <source>
        <dbReference type="Proteomes" id="UP001141253"/>
    </source>
</evidence>
<organism evidence="1 2">
    <name type="scientific">Salix suchowensis</name>
    <dbReference type="NCBI Taxonomy" id="1278906"/>
    <lineage>
        <taxon>Eukaryota</taxon>
        <taxon>Viridiplantae</taxon>
        <taxon>Streptophyta</taxon>
        <taxon>Embryophyta</taxon>
        <taxon>Tracheophyta</taxon>
        <taxon>Spermatophyta</taxon>
        <taxon>Magnoliopsida</taxon>
        <taxon>eudicotyledons</taxon>
        <taxon>Gunneridae</taxon>
        <taxon>Pentapetalae</taxon>
        <taxon>rosids</taxon>
        <taxon>fabids</taxon>
        <taxon>Malpighiales</taxon>
        <taxon>Salicaceae</taxon>
        <taxon>Saliceae</taxon>
        <taxon>Salix</taxon>
    </lineage>
</organism>
<sequence length="90" mass="10710">MTGKFGRTWFGQAIPGDHSCIDGTFRRDSPVLYEIFNFRRDRMAKRFSPPEYFILKSKFYCFCTKMVMLEWLAQSSLPYLNLLFDNIMCL</sequence>
<keyword evidence="2" id="KW-1185">Reference proteome</keyword>
<reference evidence="1" key="1">
    <citation type="submission" date="2022-10" db="EMBL/GenBank/DDBJ databases">
        <authorList>
            <person name="Hyden B.L."/>
            <person name="Feng K."/>
            <person name="Yates T."/>
            <person name="Jawdy S."/>
            <person name="Smart L.B."/>
            <person name="Muchero W."/>
        </authorList>
    </citation>
    <scope>NUCLEOTIDE SEQUENCE</scope>
    <source>
        <tissue evidence="1">Shoot tip</tissue>
    </source>
</reference>
<protein>
    <submittedName>
        <fullName evidence="1">Uncharacterized protein</fullName>
    </submittedName>
</protein>
<accession>A0ABQ9BG72</accession>
<dbReference type="Proteomes" id="UP001141253">
    <property type="component" value="Chromosome 9"/>
</dbReference>
<reference evidence="1" key="2">
    <citation type="journal article" date="2023" name="Int. J. Mol. Sci.">
        <title>De Novo Assembly and Annotation of 11 Diverse Shrub Willow (Salix) Genomes Reveals Novel Gene Organization in Sex-Linked Regions.</title>
        <authorList>
            <person name="Hyden B."/>
            <person name="Feng K."/>
            <person name="Yates T.B."/>
            <person name="Jawdy S."/>
            <person name="Cereghino C."/>
            <person name="Smart L.B."/>
            <person name="Muchero W."/>
        </authorList>
    </citation>
    <scope>NUCLEOTIDE SEQUENCE</scope>
    <source>
        <tissue evidence="1">Shoot tip</tissue>
    </source>
</reference>
<gene>
    <name evidence="1" type="ORF">OIU77_028066</name>
</gene>
<proteinExistence type="predicted"/>
<evidence type="ECO:0000313" key="1">
    <source>
        <dbReference type="EMBL" id="KAJ6384782.1"/>
    </source>
</evidence>
<name>A0ABQ9BG72_9ROSI</name>
<comment type="caution">
    <text evidence="1">The sequence shown here is derived from an EMBL/GenBank/DDBJ whole genome shotgun (WGS) entry which is preliminary data.</text>
</comment>